<reference evidence="6 7" key="1">
    <citation type="submission" date="2018-04" db="EMBL/GenBank/DDBJ databases">
        <title>Pararhodobacter oceanense sp. nov., isolated from marine intertidal sediment.</title>
        <authorList>
            <person name="Wang X.-L."/>
            <person name="Du Z.-J."/>
        </authorList>
    </citation>
    <scope>NUCLEOTIDE SEQUENCE [LARGE SCALE GENOMIC DNA]</scope>
    <source>
        <strain evidence="6 7">AM505</strain>
    </source>
</reference>
<dbReference type="InterPro" id="IPR020845">
    <property type="entry name" value="AMP-binding_CS"/>
</dbReference>
<dbReference type="SUPFAM" id="SSF56801">
    <property type="entry name" value="Acetyl-CoA synthetase-like"/>
    <property type="match status" value="1"/>
</dbReference>
<dbReference type="Pfam" id="PF00501">
    <property type="entry name" value="AMP-binding"/>
    <property type="match status" value="1"/>
</dbReference>
<feature type="region of interest" description="Disordered" evidence="3">
    <location>
        <begin position="1"/>
        <end position="33"/>
    </location>
</feature>
<comment type="caution">
    <text evidence="6">The sequence shown here is derived from an EMBL/GenBank/DDBJ whole genome shotgun (WGS) entry which is preliminary data.</text>
</comment>
<gene>
    <name evidence="6" type="ORF">DDE20_04045</name>
</gene>
<dbReference type="PANTHER" id="PTHR43201">
    <property type="entry name" value="ACYL-COA SYNTHETASE"/>
    <property type="match status" value="1"/>
</dbReference>
<proteinExistence type="inferred from homology"/>
<evidence type="ECO:0000256" key="2">
    <source>
        <dbReference type="ARBA" id="ARBA00022598"/>
    </source>
</evidence>
<dbReference type="InterPro" id="IPR000873">
    <property type="entry name" value="AMP-dep_synth/lig_dom"/>
</dbReference>
<dbReference type="Gene3D" id="3.40.50.12780">
    <property type="entry name" value="N-terminal domain of ligase-like"/>
    <property type="match status" value="1"/>
</dbReference>
<dbReference type="PROSITE" id="PS00455">
    <property type="entry name" value="AMP_BINDING"/>
    <property type="match status" value="1"/>
</dbReference>
<dbReference type="PANTHER" id="PTHR43201:SF5">
    <property type="entry name" value="MEDIUM-CHAIN ACYL-COA LIGASE ACSF2, MITOCHONDRIAL"/>
    <property type="match status" value="1"/>
</dbReference>
<name>A0A2T8HZ33_9RHOB</name>
<dbReference type="CDD" id="cd04433">
    <property type="entry name" value="AFD_class_I"/>
    <property type="match status" value="1"/>
</dbReference>
<dbReference type="Gene3D" id="3.30.300.30">
    <property type="match status" value="1"/>
</dbReference>
<keyword evidence="7" id="KW-1185">Reference proteome</keyword>
<dbReference type="InterPro" id="IPR042099">
    <property type="entry name" value="ANL_N_sf"/>
</dbReference>
<protein>
    <submittedName>
        <fullName evidence="6">Uncharacterized protein</fullName>
    </submittedName>
</protein>
<dbReference type="GO" id="GO:0006631">
    <property type="term" value="P:fatty acid metabolic process"/>
    <property type="evidence" value="ECO:0007669"/>
    <property type="project" value="TreeGrafter"/>
</dbReference>
<evidence type="ECO:0000313" key="7">
    <source>
        <dbReference type="Proteomes" id="UP000245911"/>
    </source>
</evidence>
<evidence type="ECO:0000256" key="1">
    <source>
        <dbReference type="ARBA" id="ARBA00006432"/>
    </source>
</evidence>
<dbReference type="Pfam" id="PF13193">
    <property type="entry name" value="AMP-binding_C"/>
    <property type="match status" value="1"/>
</dbReference>
<dbReference type="GO" id="GO:0031956">
    <property type="term" value="F:medium-chain fatty acid-CoA ligase activity"/>
    <property type="evidence" value="ECO:0007669"/>
    <property type="project" value="TreeGrafter"/>
</dbReference>
<comment type="similarity">
    <text evidence="1">Belongs to the ATP-dependent AMP-binding enzyme family.</text>
</comment>
<dbReference type="OrthoDB" id="7842397at2"/>
<evidence type="ECO:0000313" key="6">
    <source>
        <dbReference type="EMBL" id="PVH30695.1"/>
    </source>
</evidence>
<dbReference type="InterPro" id="IPR025110">
    <property type="entry name" value="AMP-bd_C"/>
</dbReference>
<dbReference type="Proteomes" id="UP000245911">
    <property type="component" value="Unassembled WGS sequence"/>
</dbReference>
<dbReference type="EMBL" id="QDKM01000001">
    <property type="protein sequence ID" value="PVH30695.1"/>
    <property type="molecule type" value="Genomic_DNA"/>
</dbReference>
<evidence type="ECO:0000259" key="5">
    <source>
        <dbReference type="Pfam" id="PF13193"/>
    </source>
</evidence>
<evidence type="ECO:0000259" key="4">
    <source>
        <dbReference type="Pfam" id="PF00501"/>
    </source>
</evidence>
<feature type="domain" description="AMP-dependent synthetase/ligase" evidence="4">
    <location>
        <begin position="69"/>
        <end position="446"/>
    </location>
</feature>
<keyword evidence="2" id="KW-0436">Ligase</keyword>
<feature type="domain" description="AMP-binding enzyme C-terminal" evidence="5">
    <location>
        <begin position="502"/>
        <end position="577"/>
    </location>
</feature>
<evidence type="ECO:0000256" key="3">
    <source>
        <dbReference type="SAM" id="MobiDB-lite"/>
    </source>
</evidence>
<sequence>MNSPHSPGAHALPARQSSATPARKPAPAPTIQLPDAAHLRRRPVRPTQADIDRYRNAGLWGDETLDDRFQANARRVPERVALIDAPNRSDFTDGAPQRLTYAEVDAAASRTAARIRALGVQPGEIVVYQLPNIVESVILLLACNRAGMVASPLLVQFNGHEIDYVLRQLKPRLFIGARFKTRDLTAEASALCAAAGCMTARVDEITEGPATPVDRGTRDADDLATICWTSGTEGRPKGVMRSSNNWFITARNMLHGASMREGDVILNTRPLVNMAAMSNLVGWLATASTLVMHHPLDMELVVQQIRDERVTMTLMPPAFFVALLKDDALRARADLSSLRLLGTGSASIPPWATDKIEGEFGIEIVNFFGSNEGTSLLSTGRELPDPGLRATHFPRFGRDEFDWPSFPPTQDFESFLIDPESGEEILEPGRPGELRLKGPGIFIGYYGEPELTAKAFDEEGRYRTGDIFEIAGEGEMARFYRFIGRNKEIIVRGGLKISPAELDELAADFPGATEIAFFGCDDDRLGEIVGVAVVPVAGREVTLAEIIAWLKNKQVAIYKLPQHLLTLTALPRNAMFKIQRDRLRELDLEINTKEEIQ</sequence>
<dbReference type="InterPro" id="IPR045851">
    <property type="entry name" value="AMP-bd_C_sf"/>
</dbReference>
<dbReference type="AlphaFoldDB" id="A0A2T8HZ33"/>
<organism evidence="6 7">
    <name type="scientific">Pararhodobacter oceanensis</name>
    <dbReference type="NCBI Taxonomy" id="2172121"/>
    <lineage>
        <taxon>Bacteria</taxon>
        <taxon>Pseudomonadati</taxon>
        <taxon>Pseudomonadota</taxon>
        <taxon>Alphaproteobacteria</taxon>
        <taxon>Rhodobacterales</taxon>
        <taxon>Paracoccaceae</taxon>
        <taxon>Pararhodobacter</taxon>
    </lineage>
</organism>
<accession>A0A2T8HZ33</accession>